<comment type="caution">
    <text evidence="1">The sequence shown here is derived from an EMBL/GenBank/DDBJ whole genome shotgun (WGS) entry which is preliminary data.</text>
</comment>
<evidence type="ECO:0008006" key="3">
    <source>
        <dbReference type="Google" id="ProtNLM"/>
    </source>
</evidence>
<reference evidence="1" key="1">
    <citation type="journal article" date="2014" name="Int. J. Syst. Evol. Microbiol.">
        <title>Complete genome sequence of Corynebacterium casei LMG S-19264T (=DSM 44701T), isolated from a smear-ripened cheese.</title>
        <authorList>
            <consortium name="US DOE Joint Genome Institute (JGI-PGF)"/>
            <person name="Walter F."/>
            <person name="Albersmeier A."/>
            <person name="Kalinowski J."/>
            <person name="Ruckert C."/>
        </authorList>
    </citation>
    <scope>NUCLEOTIDE SEQUENCE</scope>
    <source>
        <strain evidence="1">JCM 3313</strain>
    </source>
</reference>
<reference evidence="1" key="2">
    <citation type="submission" date="2020-09" db="EMBL/GenBank/DDBJ databases">
        <authorList>
            <person name="Sun Q."/>
            <person name="Ohkuma M."/>
        </authorList>
    </citation>
    <scope>NUCLEOTIDE SEQUENCE</scope>
    <source>
        <strain evidence="1">JCM 3313</strain>
    </source>
</reference>
<dbReference type="RefSeq" id="WP_189225474.1">
    <property type="nucleotide sequence ID" value="NZ_BMRG01000010.1"/>
</dbReference>
<keyword evidence="2" id="KW-1185">Reference proteome</keyword>
<dbReference type="AlphaFoldDB" id="A0A918EET6"/>
<dbReference type="EMBL" id="BMRG01000010">
    <property type="protein sequence ID" value="GGP68783.1"/>
    <property type="molecule type" value="Genomic_DNA"/>
</dbReference>
<dbReference type="Gene3D" id="2.80.10.50">
    <property type="match status" value="1"/>
</dbReference>
<dbReference type="Proteomes" id="UP000639606">
    <property type="component" value="Unassembled WGS sequence"/>
</dbReference>
<organism evidence="1 2">
    <name type="scientific">Saccharothrix coeruleofusca</name>
    <dbReference type="NCBI Taxonomy" id="33919"/>
    <lineage>
        <taxon>Bacteria</taxon>
        <taxon>Bacillati</taxon>
        <taxon>Actinomycetota</taxon>
        <taxon>Actinomycetes</taxon>
        <taxon>Pseudonocardiales</taxon>
        <taxon>Pseudonocardiaceae</taxon>
        <taxon>Saccharothrix</taxon>
    </lineage>
</organism>
<name>A0A918EET6_9PSEU</name>
<protein>
    <recommendedName>
        <fullName evidence="3">Ricin-type beta-trefoil lectin protein</fullName>
    </recommendedName>
</protein>
<dbReference type="CDD" id="cd00161">
    <property type="entry name" value="beta-trefoil_Ricin-like"/>
    <property type="match status" value="1"/>
</dbReference>
<gene>
    <name evidence="1" type="ORF">GCM10010185_47160</name>
</gene>
<evidence type="ECO:0000313" key="2">
    <source>
        <dbReference type="Proteomes" id="UP000639606"/>
    </source>
</evidence>
<sequence>MSYEHENALFVNRLNGGTLFVVNGVADGADVGCVRYSTWDKNRRHRWTVRKVAEENGRDVMTIEVADGGKVFCVDAGDAKISQGIPVKIRERDGSDRQKWYFAPDPITDGKLINIWSYSNWSAALTLHTVDPEWDRVVLDRSFFSDSQLWYQDGSHYHDEIPD</sequence>
<proteinExistence type="predicted"/>
<dbReference type="SUPFAM" id="SSF50370">
    <property type="entry name" value="Ricin B-like lectins"/>
    <property type="match status" value="1"/>
</dbReference>
<accession>A0A918EET6</accession>
<dbReference type="InterPro" id="IPR035992">
    <property type="entry name" value="Ricin_B-like_lectins"/>
</dbReference>
<evidence type="ECO:0000313" key="1">
    <source>
        <dbReference type="EMBL" id="GGP68783.1"/>
    </source>
</evidence>